<dbReference type="GO" id="GO:0005829">
    <property type="term" value="C:cytosol"/>
    <property type="evidence" value="ECO:0007669"/>
    <property type="project" value="TreeGrafter"/>
</dbReference>
<dbReference type="Proteomes" id="UP000001693">
    <property type="component" value="Chromosome"/>
</dbReference>
<reference evidence="2 3" key="1">
    <citation type="submission" date="2008-03" db="EMBL/GenBank/DDBJ databases">
        <title>Complete sequence of Leptothrix cholodnii SP-6.</title>
        <authorList>
            <consortium name="US DOE Joint Genome Institute"/>
            <person name="Copeland A."/>
            <person name="Lucas S."/>
            <person name="Lapidus A."/>
            <person name="Glavina del Rio T."/>
            <person name="Dalin E."/>
            <person name="Tice H."/>
            <person name="Bruce D."/>
            <person name="Goodwin L."/>
            <person name="Pitluck S."/>
            <person name="Chertkov O."/>
            <person name="Brettin T."/>
            <person name="Detter J.C."/>
            <person name="Han C."/>
            <person name="Kuske C.R."/>
            <person name="Schmutz J."/>
            <person name="Larimer F."/>
            <person name="Land M."/>
            <person name="Hauser L."/>
            <person name="Kyrpides N."/>
            <person name="Lykidis A."/>
            <person name="Emerson D."/>
            <person name="Richardson P."/>
        </authorList>
    </citation>
    <scope>NUCLEOTIDE SEQUENCE [LARGE SCALE GENOMIC DNA]</scope>
    <source>
        <strain evidence="3">ATCC 51168 / LMG 8142 / SP-6</strain>
    </source>
</reference>
<dbReference type="InterPro" id="IPR035994">
    <property type="entry name" value="Nucleoside_phosphorylase_sf"/>
</dbReference>
<dbReference type="STRING" id="395495.Lcho_0422"/>
<dbReference type="OrthoDB" id="9792278at2"/>
<feature type="domain" description="Nucleoside phosphorylase" evidence="1">
    <location>
        <begin position="4"/>
        <end position="240"/>
    </location>
</feature>
<accession>B1XX51</accession>
<keyword evidence="2" id="KW-0326">Glycosidase</keyword>
<protein>
    <submittedName>
        <fullName evidence="2">Adenosylhomocysteine nucleosidase</fullName>
        <ecNumber evidence="2">3.2.2.9</ecNumber>
    </submittedName>
</protein>
<dbReference type="AlphaFoldDB" id="B1XX51"/>
<dbReference type="PANTHER" id="PTHR46832:SF1">
    <property type="entry name" value="5'-METHYLTHIOADENOSINE_S-ADENOSYLHOMOCYSTEINE NUCLEOSIDASE"/>
    <property type="match status" value="1"/>
</dbReference>
<dbReference type="PANTHER" id="PTHR46832">
    <property type="entry name" value="5'-METHYLTHIOADENOSINE/S-ADENOSYLHOMOCYSTEINE NUCLEOSIDASE"/>
    <property type="match status" value="1"/>
</dbReference>
<dbReference type="EC" id="3.2.2.9" evidence="2"/>
<proteinExistence type="predicted"/>
<dbReference type="GO" id="GO:0008930">
    <property type="term" value="F:methylthioadenosine nucleosidase activity"/>
    <property type="evidence" value="ECO:0007669"/>
    <property type="project" value="TreeGrafter"/>
</dbReference>
<dbReference type="RefSeq" id="WP_012345459.1">
    <property type="nucleotide sequence ID" value="NC_010524.1"/>
</dbReference>
<dbReference type="HOGENOM" id="CLU_031248_2_0_4"/>
<gene>
    <name evidence="2" type="ordered locus">Lcho_0422</name>
</gene>
<evidence type="ECO:0000313" key="2">
    <source>
        <dbReference type="EMBL" id="ACB32697.1"/>
    </source>
</evidence>
<dbReference type="KEGG" id="lch:Lcho_0422"/>
<dbReference type="EMBL" id="CP001013">
    <property type="protein sequence ID" value="ACB32697.1"/>
    <property type="molecule type" value="Genomic_DNA"/>
</dbReference>
<dbReference type="SUPFAM" id="SSF53167">
    <property type="entry name" value="Purine and uridine phosphorylases"/>
    <property type="match status" value="1"/>
</dbReference>
<keyword evidence="3" id="KW-1185">Reference proteome</keyword>
<sequence length="258" mass="26924">MRPTAIVSAMAQEMAALLALCEDTRLQRVAGRDFHCATLHGQPVVLVLCGIGKVAAATTAVLLAERFGARRLIFTGVAGGLGAQVRVGDVVLAETLLQHDMDASPLFPRYEVPLTGRSHFDTDAALNTPLADAVQAVLARPDHHGPDAQALGVTAPVLHRGLVISGDLFVATAAQSLALQGALPEALAVEMEGAALAQVCHDLGLPCAVLRTISDRADDSAHVDFLRFIDVVAAQASAAIIGQWLADESRSRQPSPVA</sequence>
<evidence type="ECO:0000313" key="3">
    <source>
        <dbReference type="Proteomes" id="UP000001693"/>
    </source>
</evidence>
<dbReference type="GO" id="GO:0019284">
    <property type="term" value="P:L-methionine salvage from S-adenosylmethionine"/>
    <property type="evidence" value="ECO:0007669"/>
    <property type="project" value="TreeGrafter"/>
</dbReference>
<keyword evidence="2" id="KW-0378">Hydrolase</keyword>
<dbReference type="eggNOG" id="COG0775">
    <property type="taxonomic scope" value="Bacteria"/>
</dbReference>
<dbReference type="Pfam" id="PF01048">
    <property type="entry name" value="PNP_UDP_1"/>
    <property type="match status" value="1"/>
</dbReference>
<dbReference type="CDD" id="cd09008">
    <property type="entry name" value="MTAN"/>
    <property type="match status" value="1"/>
</dbReference>
<evidence type="ECO:0000259" key="1">
    <source>
        <dbReference type="Pfam" id="PF01048"/>
    </source>
</evidence>
<organism evidence="2 3">
    <name type="scientific">Leptothrix cholodnii (strain ATCC 51168 / LMG 8142 / SP-6)</name>
    <name type="common">Leptothrix discophora (strain SP-6)</name>
    <dbReference type="NCBI Taxonomy" id="395495"/>
    <lineage>
        <taxon>Bacteria</taxon>
        <taxon>Pseudomonadati</taxon>
        <taxon>Pseudomonadota</taxon>
        <taxon>Betaproteobacteria</taxon>
        <taxon>Burkholderiales</taxon>
        <taxon>Sphaerotilaceae</taxon>
        <taxon>Leptothrix</taxon>
    </lineage>
</organism>
<name>B1XX51_LEPCP</name>
<dbReference type="NCBIfam" id="NF004079">
    <property type="entry name" value="PRK05584.1"/>
    <property type="match status" value="1"/>
</dbReference>
<dbReference type="GO" id="GO:0009116">
    <property type="term" value="P:nucleoside metabolic process"/>
    <property type="evidence" value="ECO:0007669"/>
    <property type="project" value="InterPro"/>
</dbReference>
<dbReference type="GO" id="GO:0008782">
    <property type="term" value="F:adenosylhomocysteine nucleosidase activity"/>
    <property type="evidence" value="ECO:0007669"/>
    <property type="project" value="UniProtKB-EC"/>
</dbReference>
<dbReference type="Gene3D" id="3.40.50.1580">
    <property type="entry name" value="Nucleoside phosphorylase domain"/>
    <property type="match status" value="1"/>
</dbReference>
<dbReference type="InterPro" id="IPR000845">
    <property type="entry name" value="Nucleoside_phosphorylase_d"/>
</dbReference>